<dbReference type="InterPro" id="IPR011009">
    <property type="entry name" value="Kinase-like_dom_sf"/>
</dbReference>
<organism evidence="2 3">
    <name type="scientific">Roseiconus nitratireducens</name>
    <dbReference type="NCBI Taxonomy" id="2605748"/>
    <lineage>
        <taxon>Bacteria</taxon>
        <taxon>Pseudomonadati</taxon>
        <taxon>Planctomycetota</taxon>
        <taxon>Planctomycetia</taxon>
        <taxon>Pirellulales</taxon>
        <taxon>Pirellulaceae</taxon>
        <taxon>Roseiconus</taxon>
    </lineage>
</organism>
<feature type="region of interest" description="Disordered" evidence="1">
    <location>
        <begin position="1"/>
        <end position="30"/>
    </location>
</feature>
<keyword evidence="3" id="KW-1185">Reference proteome</keyword>
<dbReference type="SUPFAM" id="SSF52540">
    <property type="entry name" value="P-loop containing nucleoside triphosphate hydrolases"/>
    <property type="match status" value="1"/>
</dbReference>
<dbReference type="PANTHER" id="PTHR43883">
    <property type="entry name" value="SLR0207 PROTEIN"/>
    <property type="match status" value="1"/>
</dbReference>
<evidence type="ECO:0000313" key="2">
    <source>
        <dbReference type="EMBL" id="KAA5542568.1"/>
    </source>
</evidence>
<dbReference type="RefSeq" id="WP_150076982.1">
    <property type="nucleotide sequence ID" value="NZ_VWOX01000007.1"/>
</dbReference>
<dbReference type="SUPFAM" id="SSF56112">
    <property type="entry name" value="Protein kinase-like (PK-like)"/>
    <property type="match status" value="1"/>
</dbReference>
<dbReference type="Gene3D" id="3.40.50.300">
    <property type="entry name" value="P-loop containing nucleotide triphosphate hydrolases"/>
    <property type="match status" value="1"/>
</dbReference>
<comment type="caution">
    <text evidence="2">The sequence shown here is derived from an EMBL/GenBank/DDBJ whole genome shotgun (WGS) entry which is preliminary data.</text>
</comment>
<dbReference type="AlphaFoldDB" id="A0A5M6D4X5"/>
<proteinExistence type="predicted"/>
<dbReference type="InterPro" id="IPR027417">
    <property type="entry name" value="P-loop_NTPase"/>
</dbReference>
<gene>
    <name evidence="2" type="ORF">FYK55_13590</name>
</gene>
<reference evidence="2 3" key="1">
    <citation type="submission" date="2019-08" db="EMBL/GenBank/DDBJ databases">
        <authorList>
            <person name="Dhanesh K."/>
            <person name="Kumar G."/>
            <person name="Sasikala C."/>
            <person name="Venkata Ramana C."/>
        </authorList>
    </citation>
    <scope>NUCLEOTIDE SEQUENCE [LARGE SCALE GENOMIC DNA]</scope>
    <source>
        <strain evidence="2 3">JC645</strain>
    </source>
</reference>
<feature type="compositionally biased region" description="Polar residues" evidence="1">
    <location>
        <begin position="1"/>
        <end position="27"/>
    </location>
</feature>
<dbReference type="InterPro" id="IPR052732">
    <property type="entry name" value="Cell-binding_unc_protein"/>
</dbReference>
<sequence length="532" mass="59443">MSAHSAASSPNLAPGQPSENRSQQEWSEQAVRAMRSADLYPQRQPPEVIETHISTLFLSDDVVYKLKKPVDFGFLDYSTLQKRLQACQAEVALNRRLAPDVYQGVVAVGHDDQGRWQIDSNVPPLEWMVKMKRLPDDRCLSNMIRQRSWNQNDVDATVALLTNFYASLEPVHVDSYHSRVLQHVLDNQSELESPGHRFHSPLVRRVHAAQRQFLFLHGDLLDRRVTQGRIVEGHGDLRAEHLYLTKPPVVIDGIEFSRELRLIDIADELCFFAITCEMLGAPEIGQQVLEGCCAGLHDVPEDALLDFYRAYRACVRAKVEVLRIDQAEGSDRQQAIDRAGKYLHLADGYARQFASPLAIIVRGLSGTGKTTFASALADQIGATHLSTDQIRKGGQAVGKDPSYDQTARRKVYESMYDQGVERLGDGESVVLDGTHLQASPLHQAAERLHREGGRVVVVNCVCPGEVAIERIEARANEGTSPSDANVEVFHQQRELIELVPSELECIEIDTTVDQQTQLQRIKDVLGRVSIGR</sequence>
<evidence type="ECO:0000313" key="3">
    <source>
        <dbReference type="Proteomes" id="UP000324479"/>
    </source>
</evidence>
<dbReference type="PANTHER" id="PTHR43883:SF1">
    <property type="entry name" value="GLUCONOKINASE"/>
    <property type="match status" value="1"/>
</dbReference>
<dbReference type="Pfam" id="PF13671">
    <property type="entry name" value="AAA_33"/>
    <property type="match status" value="1"/>
</dbReference>
<name>A0A5M6D4X5_9BACT</name>
<protein>
    <submittedName>
        <fullName evidence="2">AAA family ATPase</fullName>
    </submittedName>
</protein>
<dbReference type="EMBL" id="VWOX01000007">
    <property type="protein sequence ID" value="KAA5542568.1"/>
    <property type="molecule type" value="Genomic_DNA"/>
</dbReference>
<evidence type="ECO:0000256" key="1">
    <source>
        <dbReference type="SAM" id="MobiDB-lite"/>
    </source>
</evidence>
<dbReference type="Proteomes" id="UP000324479">
    <property type="component" value="Unassembled WGS sequence"/>
</dbReference>
<accession>A0A5M6D4X5</accession>